<name>A0ABM6YJS8_RICJA</name>
<keyword evidence="2" id="KW-1185">Reference proteome</keyword>
<protein>
    <submittedName>
        <fullName evidence="1">Palindromic element RPE4 domain-containing protein</fullName>
    </submittedName>
</protein>
<sequence>MILVFFIVFLDTVVKPRGDIEGVFRSMQ</sequence>
<proteinExistence type="predicted"/>
<evidence type="ECO:0000313" key="1">
    <source>
        <dbReference type="EMBL" id="AXU07144.1"/>
    </source>
</evidence>
<gene>
    <name evidence="1" type="ORF">D0Z68_03310</name>
</gene>
<reference evidence="1 2" key="1">
    <citation type="submission" date="2018-08" db="EMBL/GenBank/DDBJ databases">
        <title>Complete genomic DNA sequence of Rickettsia japonica in China.</title>
        <authorList>
            <person name="Lu Q."/>
            <person name="Li C."/>
        </authorList>
    </citation>
    <scope>NUCLEOTIDE SEQUENCE [LARGE SCALE GENOMIC DNA]</scope>
    <source>
        <strain evidence="1 2">LA4/2015</strain>
    </source>
</reference>
<dbReference type="InterPro" id="IPR022439">
    <property type="entry name" value="RPE4"/>
</dbReference>
<dbReference type="Proteomes" id="UP000258667">
    <property type="component" value="Chromosome"/>
</dbReference>
<evidence type="ECO:0000313" key="2">
    <source>
        <dbReference type="Proteomes" id="UP000258667"/>
    </source>
</evidence>
<dbReference type="EMBL" id="CP032049">
    <property type="protein sequence ID" value="AXU07144.1"/>
    <property type="molecule type" value="Genomic_DNA"/>
</dbReference>
<accession>A0ABM6YJS8</accession>
<organism evidence="1 2">
    <name type="scientific">Rickettsia japonica</name>
    <dbReference type="NCBI Taxonomy" id="35790"/>
    <lineage>
        <taxon>Bacteria</taxon>
        <taxon>Pseudomonadati</taxon>
        <taxon>Pseudomonadota</taxon>
        <taxon>Alphaproteobacteria</taxon>
        <taxon>Rickettsiales</taxon>
        <taxon>Rickettsiaceae</taxon>
        <taxon>Rickettsieae</taxon>
        <taxon>Rickettsia</taxon>
        <taxon>spotted fever group</taxon>
    </lineage>
</organism>
<dbReference type="NCBIfam" id="TIGR03777">
    <property type="entry name" value="RPE4"/>
    <property type="match status" value="1"/>
</dbReference>